<protein>
    <submittedName>
        <fullName evidence="2">Uncharacterized protein</fullName>
    </submittedName>
</protein>
<evidence type="ECO:0000313" key="2">
    <source>
        <dbReference type="EMBL" id="MST78423.1"/>
    </source>
</evidence>
<dbReference type="RefSeq" id="WP_154482481.1">
    <property type="nucleotide sequence ID" value="NZ_VUNF01000028.1"/>
</dbReference>
<name>A0A6I2U117_9BACT</name>
<feature type="compositionally biased region" description="Polar residues" evidence="1">
    <location>
        <begin position="1"/>
        <end position="13"/>
    </location>
</feature>
<dbReference type="Proteomes" id="UP000450161">
    <property type="component" value="Unassembled WGS sequence"/>
</dbReference>
<dbReference type="AlphaFoldDB" id="A0A6I2U117"/>
<feature type="region of interest" description="Disordered" evidence="1">
    <location>
        <begin position="1"/>
        <end position="21"/>
    </location>
</feature>
<reference evidence="2 3" key="1">
    <citation type="submission" date="2019-08" db="EMBL/GenBank/DDBJ databases">
        <title>In-depth cultivation of the pig gut microbiome towards novel bacterial diversity and tailored functional studies.</title>
        <authorList>
            <person name="Wylensek D."/>
            <person name="Hitch T.C.A."/>
            <person name="Clavel T."/>
        </authorList>
    </citation>
    <scope>NUCLEOTIDE SEQUENCE [LARGE SCALE GENOMIC DNA]</scope>
    <source>
        <strain evidence="2 3">LKV-178-WT-2C</strain>
    </source>
</reference>
<sequence length="1252" mass="136717">MKIIKYNQSKTMSGGTRTLGGNGGGIYSNTSSSAPSVNLEPYALKTQILWEKGEGNNSVIEKNHSLQAINDNETAVGKYNQSISGETIFTVGVGEDEDSRKNAFAVTSSGVSAETASFDNLTSITANMGDVTAKTENVGTLTSQTITNNGLIKTNQFETQTLQAVSGYIQSLMSEEITTEYLEVTKAAHFFKLVIDEIKAVGGRLIITPASAEIHHVEELSDRFRCYFKASDGKKQIYQEFENDDQIICQTFNAAVGTSYDVSNTYYWRLCVGASNSTVTIDGDDFFYVDLSKTDKDKFSVSIPKQGDNIVQLGNRTKEERQAAIIISAYNDGYLDPEIKAPSLVQYQGINDYSLKNHRLNVISKGLNQFKGAYLNNAGKNLDTKIDDLSTTVTDKTSDITQTIDGIKTRVSNTETSISTVSKKVDDNKAATDTAIANTNSTVTTLTQTVKNNYSTLDQKADSISSRVSANTNSITTVSKKVDDNKTATDTAIANTNNTITALTKTVKDNYSTLDQKADGIKATVSANTETITAQGTSISNLESGLTSTNSTITALTKTVKDNYSTLDQKADGISTTVSTNTKSIDELSGKIKDQATAISKVDQKADSITSTVSSMKDDIIGANCMLGLNGQGWSDNTIYEDDGTSFHCESTDWFQSHPIADFSGDYTFSFGLWGGGIQIKILEFTQRYYNDGIYNQYVDFGIHTPCKILTTSSSVSSNTLTNYATSGTSSTWTYTNTETITLGVGDKVAVRVTNSTNNRYNSIYGTVSAINTSSKSVTVKAIELLDQPNTICTLSCPTDKKDGTGINSLHYDEKLGRYWIRFKESRGAAKTFVMLFRNLSASNVGWIHRLMLEESVEYPHMYNNTGQASQSMIKQTANEILMSVNNTYLKIGDGNITLNGDTKVNGSLTLNDEKQGFLLLGNGGITEISPKSTGTYADFKSANTNTQQVVNTINCNGARPTSGDILRFEGTLIIHLGDRKKGDFIKCKFNSLNANVTNGWNGSSFSENFPISSSFYVSMGNSFGSLGTGGWTPISTNKEFSYTFGSDITNAKIYVKFSGNTLYSRWKGNYNVYQRKPMPLPNALAEVNCTLTLPTTAHMLIGCDGWGANFGNNKTVYCGKDGFIASYGGEEFRITSNGIWNNNKRNVAVVNGTGYPREAPNVYLIDLPIDTVLCKGNNCKVIFPKDPPQGYMITIYDKCTDNCYFSSNGKNIQDTTDYGTDYHVVTNGELSGRIPWRWTYIDGVWYEEYIG</sequence>
<accession>A0A6I2U117</accession>
<organism evidence="2 3">
    <name type="scientific">Segatella copri</name>
    <dbReference type="NCBI Taxonomy" id="165179"/>
    <lineage>
        <taxon>Bacteria</taxon>
        <taxon>Pseudomonadati</taxon>
        <taxon>Bacteroidota</taxon>
        <taxon>Bacteroidia</taxon>
        <taxon>Bacteroidales</taxon>
        <taxon>Prevotellaceae</taxon>
        <taxon>Segatella</taxon>
    </lineage>
</organism>
<proteinExistence type="predicted"/>
<gene>
    <name evidence="2" type="ORF">FYJ72_12300</name>
</gene>
<dbReference type="SUPFAM" id="SSF57997">
    <property type="entry name" value="Tropomyosin"/>
    <property type="match status" value="1"/>
</dbReference>
<comment type="caution">
    <text evidence="2">The sequence shown here is derived from an EMBL/GenBank/DDBJ whole genome shotgun (WGS) entry which is preliminary data.</text>
</comment>
<evidence type="ECO:0000256" key="1">
    <source>
        <dbReference type="SAM" id="MobiDB-lite"/>
    </source>
</evidence>
<evidence type="ECO:0000313" key="3">
    <source>
        <dbReference type="Proteomes" id="UP000450161"/>
    </source>
</evidence>
<dbReference type="EMBL" id="VUNF01000028">
    <property type="protein sequence ID" value="MST78423.1"/>
    <property type="molecule type" value="Genomic_DNA"/>
</dbReference>